<name>A0A0B4XDZ3_9HYPH</name>
<accession>A0A0B4XDZ3</accession>
<organism evidence="1 2">
    <name type="scientific">Rhizobium gallicum bv. gallicum R602sp</name>
    <dbReference type="NCBI Taxonomy" id="1041138"/>
    <lineage>
        <taxon>Bacteria</taxon>
        <taxon>Pseudomonadati</taxon>
        <taxon>Pseudomonadota</taxon>
        <taxon>Alphaproteobacteria</taxon>
        <taxon>Hyphomicrobiales</taxon>
        <taxon>Rhizobiaceae</taxon>
        <taxon>Rhizobium/Agrobacterium group</taxon>
        <taxon>Rhizobium</taxon>
    </lineage>
</organism>
<proteinExistence type="predicted"/>
<evidence type="ECO:0000313" key="2">
    <source>
        <dbReference type="Proteomes" id="UP000031368"/>
    </source>
</evidence>
<dbReference type="HOGENOM" id="CLU_1309295_0_0_5"/>
<gene>
    <name evidence="1" type="ORF">RGR602_PC00689</name>
</gene>
<dbReference type="Proteomes" id="UP000031368">
    <property type="component" value="Plasmid pRgalR602c"/>
</dbReference>
<dbReference type="RefSeq" id="WP_166677351.1">
    <property type="nucleotide sequence ID" value="NZ_CP006880.1"/>
</dbReference>
<protein>
    <submittedName>
        <fullName evidence="1">Uncharacterized protein</fullName>
    </submittedName>
</protein>
<geneLocation type="plasmid" evidence="1 2">
    <name>pRgalR602c</name>
</geneLocation>
<keyword evidence="1" id="KW-0614">Plasmid</keyword>
<dbReference type="KEGG" id="rga:RGR602_PC00689"/>
<dbReference type="EMBL" id="CP006880">
    <property type="protein sequence ID" value="AJD44727.1"/>
    <property type="molecule type" value="Genomic_DNA"/>
</dbReference>
<reference evidence="1 2" key="1">
    <citation type="submission" date="2013-11" db="EMBL/GenBank/DDBJ databases">
        <title>Complete genome sequence of Rhizobium gallicum bv. gallicum R602.</title>
        <authorList>
            <person name="Bustos P."/>
            <person name="Santamaria R.I."/>
            <person name="Lozano L."/>
            <person name="Acosta J.L."/>
            <person name="Ormeno-Orrillo E."/>
            <person name="Rogel M.A."/>
            <person name="Romero D."/>
            <person name="Cevallos M.A."/>
            <person name="Martinez-Romero E."/>
            <person name="Gonzalez V."/>
        </authorList>
    </citation>
    <scope>NUCLEOTIDE SEQUENCE [LARGE SCALE GENOMIC DNA]</scope>
    <source>
        <strain evidence="1 2">R602</strain>
        <plasmid evidence="1 2">pRgalR602c</plasmid>
    </source>
</reference>
<keyword evidence="2" id="KW-1185">Reference proteome</keyword>
<dbReference type="AlphaFoldDB" id="A0A0B4XDZ3"/>
<evidence type="ECO:0000313" key="1">
    <source>
        <dbReference type="EMBL" id="AJD44727.1"/>
    </source>
</evidence>
<sequence length="210" mass="23087">MSTNLSPEEYRSHCLFEASRSHRGTHECEIEPGNRKQSKHAEYNENLTKAGISLTGRPGLAKLDDIVVHHAALARLPGEVQVDRIPPPLLELRQIRAQPSLFGARFPLLRMKSAARKAAHQYLAAGIDLPGRNCCAHQIVGRFAVLPEPIRAEQFCAWEWELQINTLKITASSSPCGRDEIGDAIKVCGSVTPDPPAAFSYFCDGKYGAC</sequence>